<keyword evidence="2" id="KW-1185">Reference proteome</keyword>
<dbReference type="AlphaFoldDB" id="A0A3S3RR96"/>
<organism evidence="1 2">
    <name type="scientific">Neorhizobium lilium</name>
    <dbReference type="NCBI Taxonomy" id="2503024"/>
    <lineage>
        <taxon>Bacteria</taxon>
        <taxon>Pseudomonadati</taxon>
        <taxon>Pseudomonadota</taxon>
        <taxon>Alphaproteobacteria</taxon>
        <taxon>Hyphomicrobiales</taxon>
        <taxon>Rhizobiaceae</taxon>
        <taxon>Rhizobium/Agrobacterium group</taxon>
        <taxon>Neorhizobium</taxon>
    </lineage>
</organism>
<sequence>MRTNIDLDDDLVARAMELGGMSTKKAAVDQALRDFVGHRSRKKALEELKGMGWYGDLDAMREGRVPEMIEPDHQDAAE</sequence>
<dbReference type="RefSeq" id="WP_128444848.1">
    <property type="nucleotide sequence ID" value="NZ_SBIP01000004.1"/>
</dbReference>
<reference evidence="1 2" key="1">
    <citation type="submission" date="2019-01" db="EMBL/GenBank/DDBJ databases">
        <title>The draft genome of Rhizobium sp. 24NR.</title>
        <authorList>
            <person name="Liu L."/>
            <person name="Liang L."/>
            <person name="Shi S."/>
            <person name="Xu L."/>
            <person name="Wang X."/>
            <person name="Li L."/>
            <person name="Zhang X."/>
        </authorList>
    </citation>
    <scope>NUCLEOTIDE SEQUENCE [LARGE SCALE GENOMIC DNA]</scope>
    <source>
        <strain evidence="1 2">24NR</strain>
    </source>
</reference>
<proteinExistence type="predicted"/>
<gene>
    <name evidence="1" type="ORF">EPK99_20080</name>
</gene>
<accession>A0A3S3RR96</accession>
<comment type="caution">
    <text evidence="1">The sequence shown here is derived from an EMBL/GenBank/DDBJ whole genome shotgun (WGS) entry which is preliminary data.</text>
</comment>
<evidence type="ECO:0000313" key="1">
    <source>
        <dbReference type="EMBL" id="RWX75970.1"/>
    </source>
</evidence>
<dbReference type="InterPro" id="IPR019239">
    <property type="entry name" value="VapB_antitoxin"/>
</dbReference>
<dbReference type="Pfam" id="PF09957">
    <property type="entry name" value="VapB_antitoxin"/>
    <property type="match status" value="1"/>
</dbReference>
<dbReference type="OrthoDB" id="9805830at2"/>
<dbReference type="EMBL" id="SBIP01000004">
    <property type="protein sequence ID" value="RWX75970.1"/>
    <property type="molecule type" value="Genomic_DNA"/>
</dbReference>
<evidence type="ECO:0000313" key="2">
    <source>
        <dbReference type="Proteomes" id="UP000287687"/>
    </source>
</evidence>
<name>A0A3S3RR96_9HYPH</name>
<protein>
    <submittedName>
        <fullName evidence="1">Type II toxin-antitoxin system VapB family antitoxin</fullName>
    </submittedName>
</protein>
<dbReference type="Proteomes" id="UP000287687">
    <property type="component" value="Unassembled WGS sequence"/>
</dbReference>